<organism evidence="1 2">
    <name type="scientific">Entomophthora muscae</name>
    <dbReference type="NCBI Taxonomy" id="34485"/>
    <lineage>
        <taxon>Eukaryota</taxon>
        <taxon>Fungi</taxon>
        <taxon>Fungi incertae sedis</taxon>
        <taxon>Zoopagomycota</taxon>
        <taxon>Entomophthoromycotina</taxon>
        <taxon>Entomophthoromycetes</taxon>
        <taxon>Entomophthorales</taxon>
        <taxon>Entomophthoraceae</taxon>
        <taxon>Entomophthora</taxon>
    </lineage>
</organism>
<comment type="caution">
    <text evidence="1">The sequence shown here is derived from an EMBL/GenBank/DDBJ whole genome shotgun (WGS) entry which is preliminary data.</text>
</comment>
<evidence type="ECO:0000313" key="2">
    <source>
        <dbReference type="Proteomes" id="UP001165960"/>
    </source>
</evidence>
<name>A0ACC2SPV2_9FUNG</name>
<gene>
    <name evidence="1" type="ORF">DSO57_1031377</name>
</gene>
<proteinExistence type="predicted"/>
<protein>
    <submittedName>
        <fullName evidence="1">Uncharacterized protein</fullName>
    </submittedName>
</protein>
<sequence length="168" mass="18979">MPRTFFFLEEIIHFCTNTIILLTSLCKSTPQYTHTYPFPPGSAPVHPVTPPCTIELEFLYHYHLDLSPGHPRGPILTTMKEMHFNPLFWCASCPRLQLANQAMPHTESWRPLATAVNYIVRIVPIVYMAFQARPASPVGVQPDSGMSCDRRGYTSDMVQSGQKTVQIS</sequence>
<dbReference type="EMBL" id="QTSX02004485">
    <property type="protein sequence ID" value="KAJ9064375.1"/>
    <property type="molecule type" value="Genomic_DNA"/>
</dbReference>
<keyword evidence="2" id="KW-1185">Reference proteome</keyword>
<evidence type="ECO:0000313" key="1">
    <source>
        <dbReference type="EMBL" id="KAJ9064375.1"/>
    </source>
</evidence>
<reference evidence="1" key="1">
    <citation type="submission" date="2022-04" db="EMBL/GenBank/DDBJ databases">
        <title>Genome of the entomopathogenic fungus Entomophthora muscae.</title>
        <authorList>
            <person name="Elya C."/>
            <person name="Lovett B.R."/>
            <person name="Lee E."/>
            <person name="Macias A.M."/>
            <person name="Hajek A.E."/>
            <person name="De Bivort B.L."/>
            <person name="Kasson M.T."/>
            <person name="De Fine Licht H.H."/>
            <person name="Stajich J.E."/>
        </authorList>
    </citation>
    <scope>NUCLEOTIDE SEQUENCE</scope>
    <source>
        <strain evidence="1">Berkeley</strain>
    </source>
</reference>
<dbReference type="Proteomes" id="UP001165960">
    <property type="component" value="Unassembled WGS sequence"/>
</dbReference>
<accession>A0ACC2SPV2</accession>